<name>A0AAN9QTP3_CANGL</name>
<feature type="compositionally biased region" description="Basic and acidic residues" evidence="1">
    <location>
        <begin position="380"/>
        <end position="389"/>
    </location>
</feature>
<reference evidence="2 3" key="1">
    <citation type="submission" date="2024-01" db="EMBL/GenBank/DDBJ databases">
        <title>The genomes of 5 underutilized Papilionoideae crops provide insights into root nodulation and disease resistanc.</title>
        <authorList>
            <person name="Jiang F."/>
        </authorList>
    </citation>
    <scope>NUCLEOTIDE SEQUENCE [LARGE SCALE GENOMIC DNA]</scope>
    <source>
        <strain evidence="2">LVBAO_FW01</strain>
        <tissue evidence="2">Leaves</tissue>
    </source>
</reference>
<feature type="region of interest" description="Disordered" evidence="1">
    <location>
        <begin position="191"/>
        <end position="230"/>
    </location>
</feature>
<evidence type="ECO:0000313" key="3">
    <source>
        <dbReference type="Proteomes" id="UP001367508"/>
    </source>
</evidence>
<dbReference type="EMBL" id="JAYMYQ010000002">
    <property type="protein sequence ID" value="KAK7350075.1"/>
    <property type="molecule type" value="Genomic_DNA"/>
</dbReference>
<keyword evidence="3" id="KW-1185">Reference proteome</keyword>
<dbReference type="Proteomes" id="UP001367508">
    <property type="component" value="Unassembled WGS sequence"/>
</dbReference>
<evidence type="ECO:0000256" key="1">
    <source>
        <dbReference type="SAM" id="MobiDB-lite"/>
    </source>
</evidence>
<dbReference type="PANTHER" id="PTHR34461:SF2">
    <property type="entry name" value="EXPRESSED PROTEIN"/>
    <property type="match status" value="1"/>
</dbReference>
<dbReference type="AlphaFoldDB" id="A0AAN9QTP3"/>
<evidence type="ECO:0000313" key="2">
    <source>
        <dbReference type="EMBL" id="KAK7350075.1"/>
    </source>
</evidence>
<dbReference type="PANTHER" id="PTHR34461">
    <property type="entry name" value="EXPRESSED PROTEIN"/>
    <property type="match status" value="1"/>
</dbReference>
<feature type="region of interest" description="Disordered" evidence="1">
    <location>
        <begin position="380"/>
        <end position="425"/>
    </location>
</feature>
<comment type="caution">
    <text evidence="2">The sequence shown here is derived from an EMBL/GenBank/DDBJ whole genome shotgun (WGS) entry which is preliminary data.</text>
</comment>
<feature type="region of interest" description="Disordered" evidence="1">
    <location>
        <begin position="108"/>
        <end position="138"/>
    </location>
</feature>
<organism evidence="2 3">
    <name type="scientific">Canavalia gladiata</name>
    <name type="common">Sword bean</name>
    <name type="synonym">Dolichos gladiatus</name>
    <dbReference type="NCBI Taxonomy" id="3824"/>
    <lineage>
        <taxon>Eukaryota</taxon>
        <taxon>Viridiplantae</taxon>
        <taxon>Streptophyta</taxon>
        <taxon>Embryophyta</taxon>
        <taxon>Tracheophyta</taxon>
        <taxon>Spermatophyta</taxon>
        <taxon>Magnoliopsida</taxon>
        <taxon>eudicotyledons</taxon>
        <taxon>Gunneridae</taxon>
        <taxon>Pentapetalae</taxon>
        <taxon>rosids</taxon>
        <taxon>fabids</taxon>
        <taxon>Fabales</taxon>
        <taxon>Fabaceae</taxon>
        <taxon>Papilionoideae</taxon>
        <taxon>50 kb inversion clade</taxon>
        <taxon>NPAAA clade</taxon>
        <taxon>indigoferoid/millettioid clade</taxon>
        <taxon>Phaseoleae</taxon>
        <taxon>Canavalia</taxon>
    </lineage>
</organism>
<gene>
    <name evidence="2" type="ORF">VNO77_08166</name>
</gene>
<accession>A0AAN9QTP3</accession>
<protein>
    <submittedName>
        <fullName evidence="2">Uncharacterized protein</fullName>
    </submittedName>
</protein>
<sequence>MELRCGGHLHFILTIKGGLVTKVPNIVRGKPKLSFKEVKDLYDGFLFHIDDVKAERSCFNEIGEITVKTEPDVSVCNANDGDEQRIINLDDDDFQSFTLKQIKESCKTRKRKHSQDLDSSRRKKKIEDSSSLEDHRKDQMAADDSDFIETLSVLKSKLSKNMKARKKKCTKDPISTNTQDIMLVVKSEDIQNGQEFPPPSEEIQNDQELPPSGEDIRNGQEIQSSSGDSAALVEVKSEIPGTDCLGGSDDYSVIESKEPAEINCERNMENELYYEWQERVSLTPLRMMRPSSMDIMISNSQLSNEQTLNLHPIVESEECIIHPDLRYISPQVISLVEDHNSDIYDNQPDGNTDAPVSVPNVATHKDLDCVGLEFRDDNTFLGDNSKDEFTSGAEDPVKPSSTIEHDPNPDEGAVCPSNDSPEYEKQSCTSIYDGEKRCVNEANEELTSGNEQDGTSMLHRPERLLSTRKTISPSSQEKLCKALESVDLNHKKNLKCRGKLRFIEQTDKKNGKAEGLDDTMKAQFTDNPNKVSVIPRTFKRVSHHKGISKIHSSRPATRLGCNSVQSCSKSAIAFTQQQMHDVECLAMKLTKELKSMKDIVDDMLRSEFCLNTSLRHKVNEARIAVKNAARAEDAAKRCLSFMARDCSRFCKIMKLADDGATPQDVVRKERKKIAFADETGGKLCQVRFYEDDDVSLSESN</sequence>
<proteinExistence type="predicted"/>
<feature type="compositionally biased region" description="Basic and acidic residues" evidence="1">
    <location>
        <begin position="114"/>
        <end position="138"/>
    </location>
</feature>